<comment type="caution">
    <text evidence="1">The sequence shown here is derived from an EMBL/GenBank/DDBJ whole genome shotgun (WGS) entry which is preliminary data.</text>
</comment>
<organism evidence="1 2">
    <name type="scientific">Lentisphaera araneosa HTCC2155</name>
    <dbReference type="NCBI Taxonomy" id="313628"/>
    <lineage>
        <taxon>Bacteria</taxon>
        <taxon>Pseudomonadati</taxon>
        <taxon>Lentisphaerota</taxon>
        <taxon>Lentisphaeria</taxon>
        <taxon>Lentisphaerales</taxon>
        <taxon>Lentisphaeraceae</taxon>
        <taxon>Lentisphaera</taxon>
    </lineage>
</organism>
<evidence type="ECO:0000313" key="2">
    <source>
        <dbReference type="Proteomes" id="UP000004947"/>
    </source>
</evidence>
<dbReference type="AlphaFoldDB" id="A6DKA0"/>
<gene>
    <name evidence="1" type="ORF">LNTAR_00315</name>
</gene>
<accession>A6DKA0</accession>
<sequence>MNQDIAYDKGIGTEKNMKAQCVYAQQASCRHEVN</sequence>
<proteinExistence type="predicted"/>
<dbReference type="EMBL" id="ABCK01000007">
    <property type="protein sequence ID" value="EDM27798.1"/>
    <property type="molecule type" value="Genomic_DNA"/>
</dbReference>
<name>A6DKA0_9BACT</name>
<protein>
    <submittedName>
        <fullName evidence="1">Uncharacterized protein</fullName>
    </submittedName>
</protein>
<keyword evidence="2" id="KW-1185">Reference proteome</keyword>
<reference evidence="1 2" key="1">
    <citation type="journal article" date="2010" name="J. Bacteriol.">
        <title>Genome sequence of Lentisphaera araneosa HTCC2155T, the type species of the order Lentisphaerales in the phylum Lentisphaerae.</title>
        <authorList>
            <person name="Thrash J.C."/>
            <person name="Cho J.C."/>
            <person name="Vergin K.L."/>
            <person name="Morris R.M."/>
            <person name="Giovannoni S.J."/>
        </authorList>
    </citation>
    <scope>NUCLEOTIDE SEQUENCE [LARGE SCALE GENOMIC DNA]</scope>
    <source>
        <strain evidence="1 2">HTCC2155</strain>
    </source>
</reference>
<evidence type="ECO:0000313" key="1">
    <source>
        <dbReference type="EMBL" id="EDM27798.1"/>
    </source>
</evidence>
<dbReference type="Proteomes" id="UP000004947">
    <property type="component" value="Unassembled WGS sequence"/>
</dbReference>